<dbReference type="EMBL" id="MU167311">
    <property type="protein sequence ID" value="KAG0143735.1"/>
    <property type="molecule type" value="Genomic_DNA"/>
</dbReference>
<proteinExistence type="predicted"/>
<name>A0A9P6NHI1_9BASI</name>
<protein>
    <submittedName>
        <fullName evidence="1">Uncharacterized protein</fullName>
    </submittedName>
</protein>
<evidence type="ECO:0000313" key="2">
    <source>
        <dbReference type="Proteomes" id="UP000886653"/>
    </source>
</evidence>
<dbReference type="AlphaFoldDB" id="A0A9P6NHI1"/>
<sequence length="100" mass="11448">MCRDVTRLRHSPGIRSSRLVNEQAPFSLLFLLTLRPKNLSNIIQQFDNSTIRPLVHLSLTYLSPTFTRTHLPTLAAPSYRLTSDGRLTLTDKSQSTNRWP</sequence>
<evidence type="ECO:0000313" key="1">
    <source>
        <dbReference type="EMBL" id="KAG0143735.1"/>
    </source>
</evidence>
<gene>
    <name evidence="1" type="ORF">CROQUDRAFT_166757</name>
</gene>
<dbReference type="Proteomes" id="UP000886653">
    <property type="component" value="Unassembled WGS sequence"/>
</dbReference>
<accession>A0A9P6NHI1</accession>
<organism evidence="1 2">
    <name type="scientific">Cronartium quercuum f. sp. fusiforme G11</name>
    <dbReference type="NCBI Taxonomy" id="708437"/>
    <lineage>
        <taxon>Eukaryota</taxon>
        <taxon>Fungi</taxon>
        <taxon>Dikarya</taxon>
        <taxon>Basidiomycota</taxon>
        <taxon>Pucciniomycotina</taxon>
        <taxon>Pucciniomycetes</taxon>
        <taxon>Pucciniales</taxon>
        <taxon>Coleosporiaceae</taxon>
        <taxon>Cronartium</taxon>
    </lineage>
</organism>
<keyword evidence="2" id="KW-1185">Reference proteome</keyword>
<comment type="caution">
    <text evidence="1">The sequence shown here is derived from an EMBL/GenBank/DDBJ whole genome shotgun (WGS) entry which is preliminary data.</text>
</comment>
<reference evidence="1" key="1">
    <citation type="submission" date="2013-11" db="EMBL/GenBank/DDBJ databases">
        <title>Genome sequence of the fusiform rust pathogen reveals effectors for host alternation and coevolution with pine.</title>
        <authorList>
            <consortium name="DOE Joint Genome Institute"/>
            <person name="Smith K."/>
            <person name="Pendleton A."/>
            <person name="Kubisiak T."/>
            <person name="Anderson C."/>
            <person name="Salamov A."/>
            <person name="Aerts A."/>
            <person name="Riley R."/>
            <person name="Clum A."/>
            <person name="Lindquist E."/>
            <person name="Ence D."/>
            <person name="Campbell M."/>
            <person name="Kronenberg Z."/>
            <person name="Feau N."/>
            <person name="Dhillon B."/>
            <person name="Hamelin R."/>
            <person name="Burleigh J."/>
            <person name="Smith J."/>
            <person name="Yandell M."/>
            <person name="Nelson C."/>
            <person name="Grigoriev I."/>
            <person name="Davis J."/>
        </authorList>
    </citation>
    <scope>NUCLEOTIDE SEQUENCE</scope>
    <source>
        <strain evidence="1">G11</strain>
    </source>
</reference>